<dbReference type="PANTHER" id="PTHR42714:SF2">
    <property type="entry name" value="TRNA MODIFICATION GTPASE GTPBP3, MITOCHONDRIAL"/>
    <property type="match status" value="1"/>
</dbReference>
<evidence type="ECO:0000259" key="7">
    <source>
        <dbReference type="Pfam" id="PF01926"/>
    </source>
</evidence>
<evidence type="ECO:0000256" key="2">
    <source>
        <dbReference type="ARBA" id="ARBA00022692"/>
    </source>
</evidence>
<dbReference type="RefSeq" id="WP_015147518.1">
    <property type="nucleotide sequence ID" value="NC_019693.1"/>
</dbReference>
<dbReference type="eggNOG" id="COG3597">
    <property type="taxonomic scope" value="Bacteria"/>
</dbReference>
<accession>K9TEN4</accession>
<feature type="compositionally biased region" description="Acidic residues" evidence="5">
    <location>
        <begin position="507"/>
        <end position="516"/>
    </location>
</feature>
<dbReference type="STRING" id="56110.Oscil6304_1142"/>
<feature type="transmembrane region" description="Helical" evidence="6">
    <location>
        <begin position="7"/>
        <end position="28"/>
    </location>
</feature>
<evidence type="ECO:0000256" key="6">
    <source>
        <dbReference type="SAM" id="Phobius"/>
    </source>
</evidence>
<dbReference type="eggNOG" id="COG1100">
    <property type="taxonomic scope" value="Bacteria"/>
</dbReference>
<keyword evidence="9" id="KW-1185">Reference proteome</keyword>
<dbReference type="GO" id="GO:0016020">
    <property type="term" value="C:membrane"/>
    <property type="evidence" value="ECO:0007669"/>
    <property type="project" value="UniProtKB-SubCell"/>
</dbReference>
<dbReference type="InterPro" id="IPR006073">
    <property type="entry name" value="GTP-bd"/>
</dbReference>
<evidence type="ECO:0000256" key="4">
    <source>
        <dbReference type="ARBA" id="ARBA00023136"/>
    </source>
</evidence>
<organism evidence="8 9">
    <name type="scientific">Oscillatoria acuminata PCC 6304</name>
    <dbReference type="NCBI Taxonomy" id="56110"/>
    <lineage>
        <taxon>Bacteria</taxon>
        <taxon>Bacillati</taxon>
        <taxon>Cyanobacteriota</taxon>
        <taxon>Cyanophyceae</taxon>
        <taxon>Oscillatoriophycideae</taxon>
        <taxon>Oscillatoriales</taxon>
        <taxon>Oscillatoriaceae</taxon>
        <taxon>Oscillatoria</taxon>
    </lineage>
</organism>
<evidence type="ECO:0000256" key="1">
    <source>
        <dbReference type="ARBA" id="ARBA00004141"/>
    </source>
</evidence>
<keyword evidence="2 6" id="KW-0812">Transmembrane</keyword>
<dbReference type="Proteomes" id="UP000010367">
    <property type="component" value="Chromosome"/>
</dbReference>
<feature type="transmembrane region" description="Helical" evidence="6">
    <location>
        <begin position="40"/>
        <end position="64"/>
    </location>
</feature>
<dbReference type="InParanoid" id="K9TEN4"/>
<dbReference type="GO" id="GO:0005525">
    <property type="term" value="F:GTP binding"/>
    <property type="evidence" value="ECO:0007669"/>
    <property type="project" value="InterPro"/>
</dbReference>
<protein>
    <submittedName>
        <fullName evidence="8">Small G protein, GTPase SAR1</fullName>
    </submittedName>
</protein>
<dbReference type="KEGG" id="oac:Oscil6304_1142"/>
<dbReference type="PATRIC" id="fig|56110.3.peg.1375"/>
<dbReference type="Gene3D" id="3.40.50.300">
    <property type="entry name" value="P-loop containing nucleotide triphosphate hydrolases"/>
    <property type="match status" value="1"/>
</dbReference>
<sequence>MRLTRLLTLFGGIILILGMVLWLVSSIYQLYVQISFTAPLLATLLLLLVITLLIVLIGAFIYYLQLFTGGSARSRRGRGKRRVKIPERKSDAAGQTLRVVRQQVDRIQDEVSKKALLQRSRELEQNLSRGNIQVVIFGTGSSGKTSLINALLGRMVGRVDAPMGTTEVGETYRLQLQGLEREIVITDTPGILEAGVAGTEREKLARSLATEADLLLFVVDNDLTRSEHQPLEVLAQIGKRSIVVLNKIDLYPDEEREYILAKLRERVTGFISAMDVVAIAANPKAVPLDNGGVFQADPDIMPLIRRMAAILRAEGEDLVADNILLQSQRLGEEARRLIDSQRRRQAEKVVDRFQWIGAGVIACTPVPVIDVLATAAVNAQMVVEIGKIYGCEINLDRGRELALSLGKTLASLGIVEGAIKLVTAALQLNLGTFVVGKAIQGVTAAYLTRIAGKSFIEYFRHDQDWGDGGITEVVQRQFQLTKKEEFVKVFVKDAIARVVDPLKEAFESEEDEDYDDDPKGYEPDYDRDYDQDYDKIPVTRDREDYPERAPLVRYLGDEPEDDWQVDRRRRDDW</sequence>
<dbReference type="Pfam" id="PF01926">
    <property type="entry name" value="MMR_HSR1"/>
    <property type="match status" value="1"/>
</dbReference>
<dbReference type="EMBL" id="CP003607">
    <property type="protein sequence ID" value="AFY80868.1"/>
    <property type="molecule type" value="Genomic_DNA"/>
</dbReference>
<dbReference type="SUPFAM" id="SSF52540">
    <property type="entry name" value="P-loop containing nucleoside triphosphate hydrolases"/>
    <property type="match status" value="1"/>
</dbReference>
<evidence type="ECO:0000313" key="8">
    <source>
        <dbReference type="EMBL" id="AFY80868.1"/>
    </source>
</evidence>
<dbReference type="AlphaFoldDB" id="K9TEN4"/>
<dbReference type="OrthoDB" id="467934at2"/>
<dbReference type="HOGENOM" id="CLU_040163_0_0_3"/>
<dbReference type="GO" id="GO:0030488">
    <property type="term" value="P:tRNA methylation"/>
    <property type="evidence" value="ECO:0007669"/>
    <property type="project" value="TreeGrafter"/>
</dbReference>
<name>K9TEN4_9CYAN</name>
<gene>
    <name evidence="8" type="ORF">Oscil6304_1142</name>
</gene>
<evidence type="ECO:0000256" key="5">
    <source>
        <dbReference type="SAM" id="MobiDB-lite"/>
    </source>
</evidence>
<feature type="region of interest" description="Disordered" evidence="5">
    <location>
        <begin position="506"/>
        <end position="556"/>
    </location>
</feature>
<dbReference type="GO" id="GO:0005829">
    <property type="term" value="C:cytosol"/>
    <property type="evidence" value="ECO:0007669"/>
    <property type="project" value="TreeGrafter"/>
</dbReference>
<feature type="domain" description="G" evidence="7">
    <location>
        <begin position="133"/>
        <end position="247"/>
    </location>
</feature>
<dbReference type="GO" id="GO:0002098">
    <property type="term" value="P:tRNA wobble uridine modification"/>
    <property type="evidence" value="ECO:0007669"/>
    <property type="project" value="TreeGrafter"/>
</dbReference>
<evidence type="ECO:0000256" key="3">
    <source>
        <dbReference type="ARBA" id="ARBA00022989"/>
    </source>
</evidence>
<dbReference type="CDD" id="cd00880">
    <property type="entry name" value="Era_like"/>
    <property type="match status" value="1"/>
</dbReference>
<reference evidence="8 9" key="1">
    <citation type="submission" date="2012-06" db="EMBL/GenBank/DDBJ databases">
        <title>Finished chromosome of genome of Oscillatoria acuminata PCC 6304.</title>
        <authorList>
            <consortium name="US DOE Joint Genome Institute"/>
            <person name="Gugger M."/>
            <person name="Coursin T."/>
            <person name="Rippka R."/>
            <person name="Tandeau De Marsac N."/>
            <person name="Huntemann M."/>
            <person name="Wei C.-L."/>
            <person name="Han J."/>
            <person name="Detter J.C."/>
            <person name="Han C."/>
            <person name="Tapia R."/>
            <person name="Davenport K."/>
            <person name="Daligault H."/>
            <person name="Erkkila T."/>
            <person name="Gu W."/>
            <person name="Munk A.C.C."/>
            <person name="Teshima H."/>
            <person name="Xu Y."/>
            <person name="Chain P."/>
            <person name="Chen A."/>
            <person name="Krypides N."/>
            <person name="Mavromatis K."/>
            <person name="Markowitz V."/>
            <person name="Szeto E."/>
            <person name="Ivanova N."/>
            <person name="Mikhailova N."/>
            <person name="Ovchinnikova G."/>
            <person name="Pagani I."/>
            <person name="Pati A."/>
            <person name="Goodwin L."/>
            <person name="Peters L."/>
            <person name="Pitluck S."/>
            <person name="Woyke T."/>
            <person name="Kerfeld C."/>
        </authorList>
    </citation>
    <scope>NUCLEOTIDE SEQUENCE [LARGE SCALE GENOMIC DNA]</scope>
    <source>
        <strain evidence="8 9">PCC 6304</strain>
    </source>
</reference>
<dbReference type="InterPro" id="IPR021147">
    <property type="entry name" value="DUF697"/>
</dbReference>
<dbReference type="Pfam" id="PF05128">
    <property type="entry name" value="DUF697"/>
    <property type="match status" value="1"/>
</dbReference>
<evidence type="ECO:0000313" key="9">
    <source>
        <dbReference type="Proteomes" id="UP000010367"/>
    </source>
</evidence>
<comment type="subcellular location">
    <subcellularLocation>
        <location evidence="1">Membrane</location>
        <topology evidence="1">Multi-pass membrane protein</topology>
    </subcellularLocation>
</comment>
<dbReference type="InterPro" id="IPR027417">
    <property type="entry name" value="P-loop_NTPase"/>
</dbReference>
<dbReference type="PANTHER" id="PTHR42714">
    <property type="entry name" value="TRNA MODIFICATION GTPASE GTPBP3"/>
    <property type="match status" value="1"/>
</dbReference>
<keyword evidence="4 6" id="KW-0472">Membrane</keyword>
<keyword evidence="3 6" id="KW-1133">Transmembrane helix</keyword>
<feature type="compositionally biased region" description="Basic and acidic residues" evidence="5">
    <location>
        <begin position="517"/>
        <end position="547"/>
    </location>
</feature>
<proteinExistence type="predicted"/>